<evidence type="ECO:0000256" key="1">
    <source>
        <dbReference type="SAM" id="MobiDB-lite"/>
    </source>
</evidence>
<dbReference type="SUPFAM" id="SSF52540">
    <property type="entry name" value="P-loop containing nucleoside triphosphate hydrolases"/>
    <property type="match status" value="1"/>
</dbReference>
<organism evidence="2 3">
    <name type="scientific">Pterulicium gracile</name>
    <dbReference type="NCBI Taxonomy" id="1884261"/>
    <lineage>
        <taxon>Eukaryota</taxon>
        <taxon>Fungi</taxon>
        <taxon>Dikarya</taxon>
        <taxon>Basidiomycota</taxon>
        <taxon>Agaricomycotina</taxon>
        <taxon>Agaricomycetes</taxon>
        <taxon>Agaricomycetidae</taxon>
        <taxon>Agaricales</taxon>
        <taxon>Pleurotineae</taxon>
        <taxon>Pterulaceae</taxon>
        <taxon>Pterulicium</taxon>
    </lineage>
</organism>
<protein>
    <recommendedName>
        <fullName evidence="4">P-loop containing nucleoside triphosphate hydrolase protein</fullName>
    </recommendedName>
</protein>
<dbReference type="Proteomes" id="UP000305067">
    <property type="component" value="Unassembled WGS sequence"/>
</dbReference>
<dbReference type="InterPro" id="IPR027417">
    <property type="entry name" value="P-loop_NTPase"/>
</dbReference>
<name>A0A5C3Q134_9AGAR</name>
<dbReference type="EMBL" id="ML178895">
    <property type="protein sequence ID" value="TFK95286.1"/>
    <property type="molecule type" value="Genomic_DNA"/>
</dbReference>
<proteinExistence type="predicted"/>
<gene>
    <name evidence="2" type="ORF">BDV98DRAFT_598752</name>
</gene>
<dbReference type="OrthoDB" id="4487085at2759"/>
<dbReference type="STRING" id="1884261.A0A5C3Q134"/>
<keyword evidence="3" id="KW-1185">Reference proteome</keyword>
<sequence length="457" mass="49987">MHVDTSFARLDSAGGHMFSHNIGTINKSGIGNTVNIYHGTTLSCQRPTLLANGVAEADRLRIFLVIGVGGCGKTQLVRKFMEHVYISKTPHLVFFIDAMTTTSLQVSLASIARANGLADSAETALAWMSDLVQPFFMYVDNADDNAINLREYFPRSNRARILITTRLREAKQNYGTGRDAAIYLGSLSEVETIYLLLRTAHLEKAEFQEGDAQVLVKELHCHTLAGAMDDYYTNVYTTWKLSFDRLSESTRRILGIIAHLHHTGITEEIFERAFSGLSYDKEDQGSTCRGGGVSERGFLGRYVEAEKLASQSLEGMRRLLGDEHPASIMALTSLDVIVSLSGRYGEAERLQREANELSVRVLGAGHPDALFAAENLRSAVEMNAADQGAGLRAGSKDAGVTSSSDSEPATSFTSPMSLALPLLTLPYVAYGNDKRRKCLIDRALSPFRSYSQKAAPA</sequence>
<accession>A0A5C3Q134</accession>
<evidence type="ECO:0000313" key="3">
    <source>
        <dbReference type="Proteomes" id="UP000305067"/>
    </source>
</evidence>
<feature type="region of interest" description="Disordered" evidence="1">
    <location>
        <begin position="388"/>
        <end position="413"/>
    </location>
</feature>
<dbReference type="AlphaFoldDB" id="A0A5C3Q134"/>
<dbReference type="Pfam" id="PF13424">
    <property type="entry name" value="TPR_12"/>
    <property type="match status" value="1"/>
</dbReference>
<evidence type="ECO:0008006" key="4">
    <source>
        <dbReference type="Google" id="ProtNLM"/>
    </source>
</evidence>
<reference evidence="2 3" key="1">
    <citation type="journal article" date="2019" name="Nat. Ecol. Evol.">
        <title>Megaphylogeny resolves global patterns of mushroom evolution.</title>
        <authorList>
            <person name="Varga T."/>
            <person name="Krizsan K."/>
            <person name="Foldi C."/>
            <person name="Dima B."/>
            <person name="Sanchez-Garcia M."/>
            <person name="Sanchez-Ramirez S."/>
            <person name="Szollosi G.J."/>
            <person name="Szarkandi J.G."/>
            <person name="Papp V."/>
            <person name="Albert L."/>
            <person name="Andreopoulos W."/>
            <person name="Angelini C."/>
            <person name="Antonin V."/>
            <person name="Barry K.W."/>
            <person name="Bougher N.L."/>
            <person name="Buchanan P."/>
            <person name="Buyck B."/>
            <person name="Bense V."/>
            <person name="Catcheside P."/>
            <person name="Chovatia M."/>
            <person name="Cooper J."/>
            <person name="Damon W."/>
            <person name="Desjardin D."/>
            <person name="Finy P."/>
            <person name="Geml J."/>
            <person name="Haridas S."/>
            <person name="Hughes K."/>
            <person name="Justo A."/>
            <person name="Karasinski D."/>
            <person name="Kautmanova I."/>
            <person name="Kiss B."/>
            <person name="Kocsube S."/>
            <person name="Kotiranta H."/>
            <person name="LaButti K.M."/>
            <person name="Lechner B.E."/>
            <person name="Liimatainen K."/>
            <person name="Lipzen A."/>
            <person name="Lukacs Z."/>
            <person name="Mihaltcheva S."/>
            <person name="Morgado L.N."/>
            <person name="Niskanen T."/>
            <person name="Noordeloos M.E."/>
            <person name="Ohm R.A."/>
            <person name="Ortiz-Santana B."/>
            <person name="Ovrebo C."/>
            <person name="Racz N."/>
            <person name="Riley R."/>
            <person name="Savchenko A."/>
            <person name="Shiryaev A."/>
            <person name="Soop K."/>
            <person name="Spirin V."/>
            <person name="Szebenyi C."/>
            <person name="Tomsovsky M."/>
            <person name="Tulloss R.E."/>
            <person name="Uehling J."/>
            <person name="Grigoriev I.V."/>
            <person name="Vagvolgyi C."/>
            <person name="Papp T."/>
            <person name="Martin F.M."/>
            <person name="Miettinen O."/>
            <person name="Hibbett D.S."/>
            <person name="Nagy L.G."/>
        </authorList>
    </citation>
    <scope>NUCLEOTIDE SEQUENCE [LARGE SCALE GENOMIC DNA]</scope>
    <source>
        <strain evidence="2 3">CBS 309.79</strain>
    </source>
</reference>
<dbReference type="Gene3D" id="3.40.50.300">
    <property type="entry name" value="P-loop containing nucleotide triphosphate hydrolases"/>
    <property type="match status" value="1"/>
</dbReference>
<dbReference type="InterPro" id="IPR011990">
    <property type="entry name" value="TPR-like_helical_dom_sf"/>
</dbReference>
<dbReference type="Gene3D" id="1.25.40.10">
    <property type="entry name" value="Tetratricopeptide repeat domain"/>
    <property type="match status" value="1"/>
</dbReference>
<feature type="compositionally biased region" description="Polar residues" evidence="1">
    <location>
        <begin position="400"/>
        <end position="413"/>
    </location>
</feature>
<evidence type="ECO:0000313" key="2">
    <source>
        <dbReference type="EMBL" id="TFK95286.1"/>
    </source>
</evidence>